<protein>
    <submittedName>
        <fullName evidence="3">Crotonobetainyl-CoA:carnitine CoA-transferase CaiB-like acyl-CoA transferase</fullName>
    </submittedName>
</protein>
<dbReference type="Gene3D" id="3.30.1540.10">
    <property type="entry name" value="formyl-coa transferase, domain 3"/>
    <property type="match status" value="1"/>
</dbReference>
<evidence type="ECO:0000256" key="2">
    <source>
        <dbReference type="SAM" id="MobiDB-lite"/>
    </source>
</evidence>
<proteinExistence type="predicted"/>
<name>A0A7Y9EVB8_9MICO</name>
<keyword evidence="4" id="KW-1185">Reference proteome</keyword>
<feature type="region of interest" description="Disordered" evidence="2">
    <location>
        <begin position="351"/>
        <end position="384"/>
    </location>
</feature>
<comment type="caution">
    <text evidence="3">The sequence shown here is derived from an EMBL/GenBank/DDBJ whole genome shotgun (WGS) entry which is preliminary data.</text>
</comment>
<dbReference type="InterPro" id="IPR023606">
    <property type="entry name" value="CoA-Trfase_III_dom_1_sf"/>
</dbReference>
<dbReference type="GO" id="GO:0008410">
    <property type="term" value="F:CoA-transferase activity"/>
    <property type="evidence" value="ECO:0007669"/>
    <property type="project" value="TreeGrafter"/>
</dbReference>
<dbReference type="InterPro" id="IPR050483">
    <property type="entry name" value="CoA-transferase_III_domain"/>
</dbReference>
<keyword evidence="1 3" id="KW-0808">Transferase</keyword>
<dbReference type="InterPro" id="IPR044855">
    <property type="entry name" value="CoA-Trfase_III_dom3_sf"/>
</dbReference>
<dbReference type="InterPro" id="IPR003673">
    <property type="entry name" value="CoA-Trfase_fam_III"/>
</dbReference>
<dbReference type="SUPFAM" id="SSF89796">
    <property type="entry name" value="CoA-transferase family III (CaiB/BaiF)"/>
    <property type="match status" value="1"/>
</dbReference>
<dbReference type="RefSeq" id="WP_179433066.1">
    <property type="nucleotide sequence ID" value="NZ_BAABLC010000001.1"/>
</dbReference>
<evidence type="ECO:0000313" key="4">
    <source>
        <dbReference type="Proteomes" id="UP000552045"/>
    </source>
</evidence>
<organism evidence="3 4">
    <name type="scientific">Microbacterium pseudoresistens</name>
    <dbReference type="NCBI Taxonomy" id="640634"/>
    <lineage>
        <taxon>Bacteria</taxon>
        <taxon>Bacillati</taxon>
        <taxon>Actinomycetota</taxon>
        <taxon>Actinomycetes</taxon>
        <taxon>Micrococcales</taxon>
        <taxon>Microbacteriaceae</taxon>
        <taxon>Microbacterium</taxon>
    </lineage>
</organism>
<reference evidence="3 4" key="1">
    <citation type="submission" date="2020-07" db="EMBL/GenBank/DDBJ databases">
        <title>Sequencing the genomes of 1000 actinobacteria strains.</title>
        <authorList>
            <person name="Klenk H.-P."/>
        </authorList>
    </citation>
    <scope>NUCLEOTIDE SEQUENCE [LARGE SCALE GENOMIC DNA]</scope>
    <source>
        <strain evidence="3 4">DSM 22185</strain>
    </source>
</reference>
<evidence type="ECO:0000256" key="1">
    <source>
        <dbReference type="ARBA" id="ARBA00022679"/>
    </source>
</evidence>
<accession>A0A7Y9EVB8</accession>
<dbReference type="PANTHER" id="PTHR48207:SF3">
    <property type="entry name" value="SUCCINATE--HYDROXYMETHYLGLUTARATE COA-TRANSFERASE"/>
    <property type="match status" value="1"/>
</dbReference>
<dbReference type="Proteomes" id="UP000552045">
    <property type="component" value="Unassembled WGS sequence"/>
</dbReference>
<dbReference type="PANTHER" id="PTHR48207">
    <property type="entry name" value="SUCCINATE--HYDROXYMETHYLGLUTARATE COA-TRANSFERASE"/>
    <property type="match status" value="1"/>
</dbReference>
<dbReference type="Gene3D" id="3.40.50.10540">
    <property type="entry name" value="Crotonobetainyl-coa:carnitine coa-transferase, domain 1"/>
    <property type="match status" value="1"/>
</dbReference>
<dbReference type="AlphaFoldDB" id="A0A7Y9EVB8"/>
<sequence>MSAALDGLRVLDLSRSLTGPLCSMMLADLGAEVIKVELPGIGDDTRYWGPPFVGDAGPTFLAYNRRKKSVELDLRDAGHREQVLELVRSSDILVENFRPGTMARYGLSYDELTKVRSDLIYCSISGFGQTGEDAHRPAMDLLVQARSGIMSLTGPIDGGAFKAAAPVADVTAGLIASSSILASVIERQRTGAGAYLDISMLDAMCVLLGQPIAAYAMSGKTPRRWGNEHALMAPYQSFETAGREIVIAVTNDKTWERMCRIPDFEDLADDPILAGAPGRSARRVELNAEIARRLRRRDHRYWLEKFEGVGVPIELVWAVPDLIESDSLRRRGALVEVEYPAGSGHRFVVPGSPWSAADPTRDPGTPPSLGEHTEEVLGDLPGQQ</sequence>
<dbReference type="EMBL" id="JACCBH010000001">
    <property type="protein sequence ID" value="NYD54615.1"/>
    <property type="molecule type" value="Genomic_DNA"/>
</dbReference>
<gene>
    <name evidence="3" type="ORF">BKA02_001670</name>
</gene>
<evidence type="ECO:0000313" key="3">
    <source>
        <dbReference type="EMBL" id="NYD54615.1"/>
    </source>
</evidence>
<dbReference type="Pfam" id="PF02515">
    <property type="entry name" value="CoA_transf_3"/>
    <property type="match status" value="1"/>
</dbReference>